<sequence>MVNGREFRMGNTLNLRSRLNNIVIEWQMMPGEGNV</sequence>
<organism evidence="1 2">
    <name type="scientific">Thermacetogenium phaeum (strain ATCC BAA-254 / DSM 26808 / PB)</name>
    <dbReference type="NCBI Taxonomy" id="1089553"/>
    <lineage>
        <taxon>Bacteria</taxon>
        <taxon>Bacillati</taxon>
        <taxon>Bacillota</taxon>
        <taxon>Clostridia</taxon>
        <taxon>Thermoanaerobacterales</taxon>
        <taxon>Thermoanaerobacteraceae</taxon>
        <taxon>Thermacetogenium</taxon>
    </lineage>
</organism>
<dbReference type="STRING" id="1089553.Tph_c19330"/>
<evidence type="ECO:0000313" key="1">
    <source>
        <dbReference type="EMBL" id="AFV12127.1"/>
    </source>
</evidence>
<gene>
    <name evidence="1" type="ordered locus">Tph_c19330</name>
</gene>
<dbReference type="Proteomes" id="UP000000467">
    <property type="component" value="Chromosome"/>
</dbReference>
<protein>
    <submittedName>
        <fullName evidence="1">Uncharacterized protein</fullName>
    </submittedName>
</protein>
<dbReference type="AlphaFoldDB" id="K4LJ84"/>
<proteinExistence type="predicted"/>
<accession>K4LJ84</accession>
<keyword evidence="2" id="KW-1185">Reference proteome</keyword>
<dbReference type="KEGG" id="tpz:Tph_c19330"/>
<name>K4LJ84_THEPS</name>
<dbReference type="EMBL" id="CP003732">
    <property type="protein sequence ID" value="AFV12127.1"/>
    <property type="molecule type" value="Genomic_DNA"/>
</dbReference>
<dbReference type="HOGENOM" id="CLU_3367901_0_0_9"/>
<reference evidence="1 2" key="1">
    <citation type="journal article" date="2012" name="BMC Genomics">
        <title>Genome-guided analysis of physiological and morphological traits of the fermentative acetate oxidizer Thermacetogenium phaeum.</title>
        <authorList>
            <person name="Oehler D."/>
            <person name="Poehlein A."/>
            <person name="Leimbach A."/>
            <person name="Muller N."/>
            <person name="Daniel R."/>
            <person name="Gottschalk G."/>
            <person name="Schink B."/>
        </authorList>
    </citation>
    <scope>NUCLEOTIDE SEQUENCE [LARGE SCALE GENOMIC DNA]</scope>
    <source>
        <strain evidence="2">ATCC BAA-254 / DSM 26808 / PB</strain>
    </source>
</reference>
<evidence type="ECO:0000313" key="2">
    <source>
        <dbReference type="Proteomes" id="UP000000467"/>
    </source>
</evidence>